<protein>
    <submittedName>
        <fullName evidence="1">Uncharacterized protein</fullName>
    </submittedName>
</protein>
<comment type="caution">
    <text evidence="1">The sequence shown here is derived from an EMBL/GenBank/DDBJ whole genome shotgun (WGS) entry which is preliminary data.</text>
</comment>
<sequence>MWVSSSANGLLSSSDLGLIRLNRVTSQPSDSRVIHLAPVRIRLSESQR</sequence>
<gene>
    <name evidence="1" type="ORF">GALL_510990</name>
</gene>
<name>A0A1J5P7Y4_9ZZZZ</name>
<proteinExistence type="predicted"/>
<reference evidence="1" key="1">
    <citation type="submission" date="2016-10" db="EMBL/GenBank/DDBJ databases">
        <title>Sequence of Gallionella enrichment culture.</title>
        <authorList>
            <person name="Poehlein A."/>
            <person name="Muehling M."/>
            <person name="Daniel R."/>
        </authorList>
    </citation>
    <scope>NUCLEOTIDE SEQUENCE</scope>
</reference>
<accession>A0A1J5P7Y4</accession>
<dbReference type="AlphaFoldDB" id="A0A1J5P7Y4"/>
<dbReference type="EMBL" id="MLJW01006003">
    <property type="protein sequence ID" value="OIQ67322.1"/>
    <property type="molecule type" value="Genomic_DNA"/>
</dbReference>
<organism evidence="1">
    <name type="scientific">mine drainage metagenome</name>
    <dbReference type="NCBI Taxonomy" id="410659"/>
    <lineage>
        <taxon>unclassified sequences</taxon>
        <taxon>metagenomes</taxon>
        <taxon>ecological metagenomes</taxon>
    </lineage>
</organism>
<evidence type="ECO:0000313" key="1">
    <source>
        <dbReference type="EMBL" id="OIQ67322.1"/>
    </source>
</evidence>